<accession>A0A2T3ACS9</accession>
<reference evidence="1 2" key="1">
    <citation type="journal article" date="2018" name="Mycol. Prog.">
        <title>Coniella lustricola, a new species from submerged detritus.</title>
        <authorList>
            <person name="Raudabaugh D.B."/>
            <person name="Iturriaga T."/>
            <person name="Carver A."/>
            <person name="Mondo S."/>
            <person name="Pangilinan J."/>
            <person name="Lipzen A."/>
            <person name="He G."/>
            <person name="Amirebrahimi M."/>
            <person name="Grigoriev I.V."/>
            <person name="Miller A.N."/>
        </authorList>
    </citation>
    <scope>NUCLEOTIDE SEQUENCE [LARGE SCALE GENOMIC DNA]</scope>
    <source>
        <strain evidence="1 2">B22-T-1</strain>
    </source>
</reference>
<keyword evidence="2" id="KW-1185">Reference proteome</keyword>
<protein>
    <submittedName>
        <fullName evidence="1">Uncharacterized protein</fullName>
    </submittedName>
</protein>
<dbReference type="STRING" id="2025994.A0A2T3ACS9"/>
<gene>
    <name evidence="1" type="ORF">BD289DRAFT_481301</name>
</gene>
<dbReference type="EMBL" id="KZ678411">
    <property type="protein sequence ID" value="PSR92062.1"/>
    <property type="molecule type" value="Genomic_DNA"/>
</dbReference>
<dbReference type="InterPro" id="IPR035892">
    <property type="entry name" value="C2_domain_sf"/>
</dbReference>
<dbReference type="Gene3D" id="2.60.40.150">
    <property type="entry name" value="C2 domain"/>
    <property type="match status" value="1"/>
</dbReference>
<organism evidence="1 2">
    <name type="scientific">Coniella lustricola</name>
    <dbReference type="NCBI Taxonomy" id="2025994"/>
    <lineage>
        <taxon>Eukaryota</taxon>
        <taxon>Fungi</taxon>
        <taxon>Dikarya</taxon>
        <taxon>Ascomycota</taxon>
        <taxon>Pezizomycotina</taxon>
        <taxon>Sordariomycetes</taxon>
        <taxon>Sordariomycetidae</taxon>
        <taxon>Diaporthales</taxon>
        <taxon>Schizoparmaceae</taxon>
        <taxon>Coniella</taxon>
    </lineage>
</organism>
<evidence type="ECO:0000313" key="1">
    <source>
        <dbReference type="EMBL" id="PSR92062.1"/>
    </source>
</evidence>
<proteinExistence type="predicted"/>
<dbReference type="AlphaFoldDB" id="A0A2T3ACS9"/>
<dbReference type="InParanoid" id="A0A2T3ACS9"/>
<name>A0A2T3ACS9_9PEZI</name>
<dbReference type="Proteomes" id="UP000241462">
    <property type="component" value="Unassembled WGS sequence"/>
</dbReference>
<dbReference type="OrthoDB" id="269822at2759"/>
<sequence>FQVEHHRRGWSERTAWASIRLDRLQEGYRLIKLKTDDGYKSDGMLLVKIEKKLSDEDPPLSSSSLPAPLLLPRKTWRLCREEVSQIRSRWSCLS</sequence>
<evidence type="ECO:0000313" key="2">
    <source>
        <dbReference type="Proteomes" id="UP000241462"/>
    </source>
</evidence>
<feature type="non-terminal residue" evidence="1">
    <location>
        <position position="1"/>
    </location>
</feature>